<accession>A0A397TSW7</accession>
<dbReference type="STRING" id="658196.A0A397TSW7"/>
<evidence type="ECO:0000256" key="1">
    <source>
        <dbReference type="SAM" id="MobiDB-lite"/>
    </source>
</evidence>
<feature type="region of interest" description="Disordered" evidence="1">
    <location>
        <begin position="1"/>
        <end position="26"/>
    </location>
</feature>
<organism evidence="2 3">
    <name type="scientific">Glomus cerebriforme</name>
    <dbReference type="NCBI Taxonomy" id="658196"/>
    <lineage>
        <taxon>Eukaryota</taxon>
        <taxon>Fungi</taxon>
        <taxon>Fungi incertae sedis</taxon>
        <taxon>Mucoromycota</taxon>
        <taxon>Glomeromycotina</taxon>
        <taxon>Glomeromycetes</taxon>
        <taxon>Glomerales</taxon>
        <taxon>Glomeraceae</taxon>
        <taxon>Glomus</taxon>
    </lineage>
</organism>
<reference evidence="2 3" key="1">
    <citation type="submission" date="2018-06" db="EMBL/GenBank/DDBJ databases">
        <title>Comparative genomics reveals the genomic features of Rhizophagus irregularis, R. cerebriforme, R. diaphanum and Gigaspora rosea, and their symbiotic lifestyle signature.</title>
        <authorList>
            <person name="Morin E."/>
            <person name="San Clemente H."/>
            <person name="Chen E.C.H."/>
            <person name="De La Providencia I."/>
            <person name="Hainaut M."/>
            <person name="Kuo A."/>
            <person name="Kohler A."/>
            <person name="Murat C."/>
            <person name="Tang N."/>
            <person name="Roy S."/>
            <person name="Loubradou J."/>
            <person name="Henrissat B."/>
            <person name="Grigoriev I.V."/>
            <person name="Corradi N."/>
            <person name="Roux C."/>
            <person name="Martin F.M."/>
        </authorList>
    </citation>
    <scope>NUCLEOTIDE SEQUENCE [LARGE SCALE GENOMIC DNA]</scope>
    <source>
        <strain evidence="2 3">DAOM 227022</strain>
    </source>
</reference>
<comment type="caution">
    <text evidence="2">The sequence shown here is derived from an EMBL/GenBank/DDBJ whole genome shotgun (WGS) entry which is preliminary data.</text>
</comment>
<evidence type="ECO:0000313" key="2">
    <source>
        <dbReference type="EMBL" id="RIA99775.1"/>
    </source>
</evidence>
<dbReference type="EMBL" id="QKYT01000001">
    <property type="protein sequence ID" value="RIA99775.1"/>
    <property type="molecule type" value="Genomic_DNA"/>
</dbReference>
<gene>
    <name evidence="2" type="ORF">C1645_811142</name>
</gene>
<name>A0A397TSW7_9GLOM</name>
<feature type="compositionally biased region" description="Basic and acidic residues" evidence="1">
    <location>
        <begin position="11"/>
        <end position="26"/>
    </location>
</feature>
<evidence type="ECO:0000313" key="3">
    <source>
        <dbReference type="Proteomes" id="UP000265703"/>
    </source>
</evidence>
<proteinExistence type="predicted"/>
<sequence>MGQNKLDPSPTDERSISLSTRPERENNSKFRRLKFGNCAETNPWTCLLRWRPELPIKSRTISVRTRENNATMPKLPELSEMIKQLNDDIRGYHENTDERLLHPEVREYFHAFGITGVHPHVIYGEKSEGRTCESTLLSREYVPS</sequence>
<keyword evidence="3" id="KW-1185">Reference proteome</keyword>
<dbReference type="AlphaFoldDB" id="A0A397TSW7"/>
<protein>
    <submittedName>
        <fullName evidence="2">Uncharacterized protein</fullName>
    </submittedName>
</protein>
<dbReference type="Proteomes" id="UP000265703">
    <property type="component" value="Unassembled WGS sequence"/>
</dbReference>